<dbReference type="PANTHER" id="PTHR24567">
    <property type="entry name" value="CRP FAMILY TRANSCRIPTIONAL REGULATORY PROTEIN"/>
    <property type="match status" value="1"/>
</dbReference>
<dbReference type="InterPro" id="IPR036390">
    <property type="entry name" value="WH_DNA-bd_sf"/>
</dbReference>
<dbReference type="EMBL" id="RBXO01000001">
    <property type="protein sequence ID" value="RKT52479.1"/>
    <property type="molecule type" value="Genomic_DNA"/>
</dbReference>
<dbReference type="Pfam" id="PF00027">
    <property type="entry name" value="cNMP_binding"/>
    <property type="match status" value="1"/>
</dbReference>
<dbReference type="SMART" id="SM00100">
    <property type="entry name" value="cNMP"/>
    <property type="match status" value="1"/>
</dbReference>
<dbReference type="SUPFAM" id="SSF51206">
    <property type="entry name" value="cAMP-binding domain-like"/>
    <property type="match status" value="1"/>
</dbReference>
<dbReference type="SUPFAM" id="SSF46785">
    <property type="entry name" value="Winged helix' DNA-binding domain"/>
    <property type="match status" value="1"/>
</dbReference>
<dbReference type="GO" id="GO:0003700">
    <property type="term" value="F:DNA-binding transcription factor activity"/>
    <property type="evidence" value="ECO:0007669"/>
    <property type="project" value="TreeGrafter"/>
</dbReference>
<protein>
    <submittedName>
        <fullName evidence="5">CRP-like cAMP-binding protein</fullName>
    </submittedName>
</protein>
<keyword evidence="3" id="KW-0804">Transcription</keyword>
<evidence type="ECO:0000256" key="3">
    <source>
        <dbReference type="ARBA" id="ARBA00023163"/>
    </source>
</evidence>
<accession>A0A495VT09</accession>
<dbReference type="InterPro" id="IPR050397">
    <property type="entry name" value="Env_Response_Regulators"/>
</dbReference>
<dbReference type="InterPro" id="IPR012318">
    <property type="entry name" value="HTH_CRP"/>
</dbReference>
<keyword evidence="2" id="KW-0238">DNA-binding</keyword>
<evidence type="ECO:0000259" key="4">
    <source>
        <dbReference type="PROSITE" id="PS50042"/>
    </source>
</evidence>
<keyword evidence="6" id="KW-1185">Reference proteome</keyword>
<proteinExistence type="predicted"/>
<dbReference type="GO" id="GO:0005829">
    <property type="term" value="C:cytosol"/>
    <property type="evidence" value="ECO:0007669"/>
    <property type="project" value="TreeGrafter"/>
</dbReference>
<dbReference type="Gene3D" id="1.10.10.10">
    <property type="entry name" value="Winged helix-like DNA-binding domain superfamily/Winged helix DNA-binding domain"/>
    <property type="match status" value="1"/>
</dbReference>
<keyword evidence="1" id="KW-0805">Transcription regulation</keyword>
<dbReference type="AlphaFoldDB" id="A0A495VT09"/>
<dbReference type="InterPro" id="IPR018490">
    <property type="entry name" value="cNMP-bd_dom_sf"/>
</dbReference>
<dbReference type="Pfam" id="PF13545">
    <property type="entry name" value="HTH_Crp_2"/>
    <property type="match status" value="1"/>
</dbReference>
<dbReference type="InterPro" id="IPR000595">
    <property type="entry name" value="cNMP-bd_dom"/>
</dbReference>
<organism evidence="5 6">
    <name type="scientific">Saccharothrix australiensis</name>
    <dbReference type="NCBI Taxonomy" id="2072"/>
    <lineage>
        <taxon>Bacteria</taxon>
        <taxon>Bacillati</taxon>
        <taxon>Actinomycetota</taxon>
        <taxon>Actinomycetes</taxon>
        <taxon>Pseudonocardiales</taxon>
        <taxon>Pseudonocardiaceae</taxon>
        <taxon>Saccharothrix</taxon>
    </lineage>
</organism>
<comment type="caution">
    <text evidence="5">The sequence shown here is derived from an EMBL/GenBank/DDBJ whole genome shotgun (WGS) entry which is preliminary data.</text>
</comment>
<reference evidence="5 6" key="1">
    <citation type="submission" date="2018-10" db="EMBL/GenBank/DDBJ databases">
        <title>Sequencing the genomes of 1000 actinobacteria strains.</title>
        <authorList>
            <person name="Klenk H.-P."/>
        </authorList>
    </citation>
    <scope>NUCLEOTIDE SEQUENCE [LARGE SCALE GENOMIC DNA]</scope>
    <source>
        <strain evidence="5 6">DSM 43800</strain>
    </source>
</reference>
<feature type="domain" description="Cyclic nucleotide-binding" evidence="4">
    <location>
        <begin position="4"/>
        <end position="124"/>
    </location>
</feature>
<evidence type="ECO:0000256" key="1">
    <source>
        <dbReference type="ARBA" id="ARBA00023015"/>
    </source>
</evidence>
<name>A0A495VT09_9PSEU</name>
<dbReference type="InterPro" id="IPR014710">
    <property type="entry name" value="RmlC-like_jellyroll"/>
</dbReference>
<dbReference type="PANTHER" id="PTHR24567:SF74">
    <property type="entry name" value="HTH-TYPE TRANSCRIPTIONAL REGULATOR ARCR"/>
    <property type="match status" value="1"/>
</dbReference>
<sequence length="243" mass="26329">MSTFEARVCSADFEDLLSRGRPFRYGAGDYLMRQGEASDCVMVLRHGHVKILSQDAAGHERLLAIRRRGELLGEFAFFREGARTASVMAHDDVTVVKIPGTRFLDYLAANPAIQQDLLRLAIAKLCALEARRAEVGPGTAVPRLLRVLVDAVDAFADDPASGRLLVPLTQQQLGEMAGMSELSAHRAVKVLRERRLLGAGPGKRKVAIPCLTCLRRAALSTQIYGKHDGDINGCGGARPCPEG</sequence>
<dbReference type="CDD" id="cd00038">
    <property type="entry name" value="CAP_ED"/>
    <property type="match status" value="1"/>
</dbReference>
<evidence type="ECO:0000256" key="2">
    <source>
        <dbReference type="ARBA" id="ARBA00023125"/>
    </source>
</evidence>
<evidence type="ECO:0000313" key="6">
    <source>
        <dbReference type="Proteomes" id="UP000282084"/>
    </source>
</evidence>
<evidence type="ECO:0000313" key="5">
    <source>
        <dbReference type="EMBL" id="RKT52479.1"/>
    </source>
</evidence>
<gene>
    <name evidence="5" type="ORF">C8E97_0993</name>
</gene>
<dbReference type="RefSeq" id="WP_170211622.1">
    <property type="nucleotide sequence ID" value="NZ_RBXO01000001.1"/>
</dbReference>
<dbReference type="Gene3D" id="2.60.120.10">
    <property type="entry name" value="Jelly Rolls"/>
    <property type="match status" value="1"/>
</dbReference>
<dbReference type="PROSITE" id="PS50042">
    <property type="entry name" value="CNMP_BINDING_3"/>
    <property type="match status" value="1"/>
</dbReference>
<dbReference type="Proteomes" id="UP000282084">
    <property type="component" value="Unassembled WGS sequence"/>
</dbReference>
<dbReference type="GO" id="GO:0003677">
    <property type="term" value="F:DNA binding"/>
    <property type="evidence" value="ECO:0007669"/>
    <property type="project" value="UniProtKB-KW"/>
</dbReference>
<dbReference type="InterPro" id="IPR036388">
    <property type="entry name" value="WH-like_DNA-bd_sf"/>
</dbReference>